<dbReference type="Gene3D" id="3.40.50.150">
    <property type="entry name" value="Vaccinia Virus protein VP39"/>
    <property type="match status" value="1"/>
</dbReference>
<keyword evidence="2" id="KW-0808">Transferase</keyword>
<evidence type="ECO:0000256" key="3">
    <source>
        <dbReference type="ARBA" id="ARBA00022691"/>
    </source>
</evidence>
<reference evidence="4" key="1">
    <citation type="submission" date="2022-10" db="EMBL/GenBank/DDBJ databases">
        <title>The complete genomes of actinobacterial strains from the NBC collection.</title>
        <authorList>
            <person name="Joergensen T.S."/>
            <person name="Alvarez Arevalo M."/>
            <person name="Sterndorff E.B."/>
            <person name="Faurdal D."/>
            <person name="Vuksanovic O."/>
            <person name="Mourched A.-S."/>
            <person name="Charusanti P."/>
            <person name="Shaw S."/>
            <person name="Blin K."/>
            <person name="Weber T."/>
        </authorList>
    </citation>
    <scope>NUCLEOTIDE SEQUENCE</scope>
    <source>
        <strain evidence="4">NBC_00283</strain>
    </source>
</reference>
<dbReference type="PANTHER" id="PTHR43464:SF19">
    <property type="entry name" value="UBIQUINONE BIOSYNTHESIS O-METHYLTRANSFERASE, MITOCHONDRIAL"/>
    <property type="match status" value="1"/>
</dbReference>
<dbReference type="Pfam" id="PF13489">
    <property type="entry name" value="Methyltransf_23"/>
    <property type="match status" value="1"/>
</dbReference>
<name>A0ABZ1RF27_9ACTN</name>
<dbReference type="CDD" id="cd02440">
    <property type="entry name" value="AdoMet_MTases"/>
    <property type="match status" value="1"/>
</dbReference>
<dbReference type="GO" id="GO:0032259">
    <property type="term" value="P:methylation"/>
    <property type="evidence" value="ECO:0007669"/>
    <property type="project" value="UniProtKB-KW"/>
</dbReference>
<dbReference type="PANTHER" id="PTHR43464">
    <property type="entry name" value="METHYLTRANSFERASE"/>
    <property type="match status" value="1"/>
</dbReference>
<dbReference type="SUPFAM" id="SSF53335">
    <property type="entry name" value="S-adenosyl-L-methionine-dependent methyltransferases"/>
    <property type="match status" value="1"/>
</dbReference>
<protein>
    <submittedName>
        <fullName evidence="4">Class I SAM-dependent methyltransferase</fullName>
    </submittedName>
</protein>
<dbReference type="EMBL" id="CP108057">
    <property type="protein sequence ID" value="WUO44717.1"/>
    <property type="molecule type" value="Genomic_DNA"/>
</dbReference>
<evidence type="ECO:0000256" key="1">
    <source>
        <dbReference type="ARBA" id="ARBA00022603"/>
    </source>
</evidence>
<keyword evidence="3" id="KW-0949">S-adenosyl-L-methionine</keyword>
<accession>A0ABZ1RF27</accession>
<evidence type="ECO:0000313" key="5">
    <source>
        <dbReference type="Proteomes" id="UP001432075"/>
    </source>
</evidence>
<sequence>MSISERQLIGSPEPWSRGPYAEAMFAPAGDITLRDCEGWTFPLEVGRWSQRVDPTDRTVLERCAGRVLDLGCGAGRLVEALASRGHTVLGIDVSPVAVIPTACRGGPARGATVFGPVPEEGTWDTALLMDGHIGIGGDPLHLLRRVHDLVHPGGLLIVEAAPTEVDERRRVRIHSGQAAISTVFAWARAGSGAVVRYARLSGWSPVEEWTVPGTRHFVALRACV</sequence>
<proteinExistence type="predicted"/>
<dbReference type="RefSeq" id="WP_328775071.1">
    <property type="nucleotide sequence ID" value="NZ_CP108057.1"/>
</dbReference>
<keyword evidence="5" id="KW-1185">Reference proteome</keyword>
<dbReference type="GO" id="GO:0008168">
    <property type="term" value="F:methyltransferase activity"/>
    <property type="evidence" value="ECO:0007669"/>
    <property type="project" value="UniProtKB-KW"/>
</dbReference>
<organism evidence="4 5">
    <name type="scientific">Streptomyces goshikiensis</name>
    <dbReference type="NCBI Taxonomy" id="1942"/>
    <lineage>
        <taxon>Bacteria</taxon>
        <taxon>Bacillati</taxon>
        <taxon>Actinomycetota</taxon>
        <taxon>Actinomycetes</taxon>
        <taxon>Kitasatosporales</taxon>
        <taxon>Streptomycetaceae</taxon>
        <taxon>Streptomyces</taxon>
    </lineage>
</organism>
<evidence type="ECO:0000256" key="2">
    <source>
        <dbReference type="ARBA" id="ARBA00022679"/>
    </source>
</evidence>
<dbReference type="Proteomes" id="UP001432075">
    <property type="component" value="Chromosome"/>
</dbReference>
<gene>
    <name evidence="4" type="ORF">OHU17_02250</name>
</gene>
<keyword evidence="1 4" id="KW-0489">Methyltransferase</keyword>
<evidence type="ECO:0000313" key="4">
    <source>
        <dbReference type="EMBL" id="WUO44717.1"/>
    </source>
</evidence>
<dbReference type="InterPro" id="IPR029063">
    <property type="entry name" value="SAM-dependent_MTases_sf"/>
</dbReference>